<feature type="compositionally biased region" description="Low complexity" evidence="6">
    <location>
        <begin position="884"/>
        <end position="902"/>
    </location>
</feature>
<evidence type="ECO:0000313" key="8">
    <source>
        <dbReference type="EMBL" id="KAK5086507.1"/>
    </source>
</evidence>
<keyword evidence="3 7" id="KW-0812">Transmembrane</keyword>
<feature type="compositionally biased region" description="Basic and acidic residues" evidence="6">
    <location>
        <begin position="131"/>
        <end position="144"/>
    </location>
</feature>
<dbReference type="InterPro" id="IPR029058">
    <property type="entry name" value="AB_hydrolase_fold"/>
</dbReference>
<sequence>MSEKQSAKADKKDGEDLTTVLDKSQRADLTLLIANITESMRKLILDNFDAAAGLDQEMIQREQMTEDEKMMSADISGDVNKYEQQKKLKAQYEKELESPKMKNLKKNCLRAYDEWREQVIMRVGKAVNSEDEAKQQIDKSKSTEARPNAPTTVGKITEAPKKNGSLKFKDLFPPTKTPLTKLSMDRRTLVLHSVLLLLLSLEHYNAASRVLLLNLTSSLKLSLKTFEQDEYVTAKGLLENAKELSGNEETRKKAEENQATRQKKVRYATIAGAAALGIAGSFAAPLIAAGIGSVATGLGLGTTAAAGYLGSVASSSLLVGSLFGAYGGRMTGQMMDEFAREVEDFEFLPVHTDKRTSEDPDQGAQEASEHDHKLRVTICLSGWLREKEEVVKPWRVIGSGSEVFALKWELEALLNLGNAMDGMVSSAAWGYAQKELIGRTVFAELMGAMWPLGLLKVAQVVDNPFTHAKARAEKAGEILAEVLIKRAQGERPVTLIGYSLGARAIYVCLQTLAKHRAFNLVENAVLIGAPTPSDTSDWRVLRSAVSGRLVNVYSTNDYILGFMYRTSAIQYGVAGLQPVDGLPGVENVDVSEDVDGHTRYRFLIGGILKRIGFEDIDMEAVKEEQEALNKMIEEEKNNSLQAQRNRLMRQESYKKEDGKVDEDALARDEVSDLEKQPRAPNTKDAEKVAANLQRAVQNPSDLRAAASDTAKDVQDSTASMAQRVYQALPNIPYMGSSTATGGVAKADPGKVAEGATKETQSYTSKAAAYLPKNLPSMPSMPALPRYSKPKDTSSAPAKATKDAGETAKKATSTATDTVGTTVKNVGNVNENPATKQLKEAPGIKQALDKDPGVTEKLGEATGAVGTTVNNTTDKVTGATEKATDAAGEAGAKGVDAADAGVKNVTEAGKGIVPGLGDSDNKGNGSDKGKSDGKQQQSYTSYAASYLPSMPSWGGSKKEAQPSTAQRKPSAPKLEKRDSAKPSKLERKESEAKQSSSRPPPPKLGRKSSSNTATAKSPPPKLGPRKASEPGTKSPLQRVSSGTKNVPGAGQLPNIGEQLPGTDTVKQAASAPQEAAKKGTDAAGQVASKGVDSAKQAASVPQGIAEKGTEAAGQVASKGQDAASAGTAVATDAASKGKDAVGAGASATTDAAGQAASKGKDAVSTGASATSGAVSGVFGSGKKMLGFGR</sequence>
<dbReference type="SUPFAM" id="SSF53474">
    <property type="entry name" value="alpha/beta-Hydrolases"/>
    <property type="match status" value="1"/>
</dbReference>
<keyword evidence="5 7" id="KW-0472">Membrane</keyword>
<keyword evidence="4 7" id="KW-1133">Transmembrane helix</keyword>
<feature type="compositionally biased region" description="Low complexity" evidence="6">
    <location>
        <begin position="809"/>
        <end position="831"/>
    </location>
</feature>
<dbReference type="EMBL" id="JAVRRJ010000003">
    <property type="protein sequence ID" value="KAK5086507.1"/>
    <property type="molecule type" value="Genomic_DNA"/>
</dbReference>
<feature type="compositionally biased region" description="Basic and acidic residues" evidence="6">
    <location>
        <begin position="846"/>
        <end position="858"/>
    </location>
</feature>
<keyword evidence="9" id="KW-1185">Reference proteome</keyword>
<evidence type="ECO:0000256" key="3">
    <source>
        <dbReference type="ARBA" id="ARBA00022692"/>
    </source>
</evidence>
<evidence type="ECO:0000256" key="4">
    <source>
        <dbReference type="ARBA" id="ARBA00022989"/>
    </source>
</evidence>
<feature type="compositionally biased region" description="Basic and acidic residues" evidence="6">
    <location>
        <begin position="918"/>
        <end position="932"/>
    </location>
</feature>
<evidence type="ECO:0008006" key="10">
    <source>
        <dbReference type="Google" id="ProtNLM"/>
    </source>
</evidence>
<dbReference type="AlphaFoldDB" id="A0AAN7T1E9"/>
<dbReference type="PANTHER" id="PTHR17920">
    <property type="entry name" value="TRANSMEMBRANE AND COILED-COIL DOMAIN-CONTAINING PROTEIN 4 TMCO4"/>
    <property type="match status" value="1"/>
</dbReference>
<comment type="caution">
    <text evidence="8">The sequence shown here is derived from an EMBL/GenBank/DDBJ whole genome shotgun (WGS) entry which is preliminary data.</text>
</comment>
<evidence type="ECO:0000256" key="5">
    <source>
        <dbReference type="ARBA" id="ARBA00023136"/>
    </source>
</evidence>
<gene>
    <name evidence="8" type="ORF">LTR05_003675</name>
</gene>
<feature type="transmembrane region" description="Helical" evidence="7">
    <location>
        <begin position="305"/>
        <end position="326"/>
    </location>
</feature>
<dbReference type="GO" id="GO:0016020">
    <property type="term" value="C:membrane"/>
    <property type="evidence" value="ECO:0007669"/>
    <property type="project" value="UniProtKB-SubCell"/>
</dbReference>
<evidence type="ECO:0000313" key="9">
    <source>
        <dbReference type="Proteomes" id="UP001309876"/>
    </source>
</evidence>
<feature type="compositionally biased region" description="Basic and acidic residues" evidence="6">
    <location>
        <begin position="799"/>
        <end position="808"/>
    </location>
</feature>
<feature type="compositionally biased region" description="Low complexity" evidence="6">
    <location>
        <begin position="860"/>
        <end position="872"/>
    </location>
</feature>
<dbReference type="Pfam" id="PF05277">
    <property type="entry name" value="DUF726"/>
    <property type="match status" value="1"/>
</dbReference>
<evidence type="ECO:0000256" key="7">
    <source>
        <dbReference type="SAM" id="Phobius"/>
    </source>
</evidence>
<dbReference type="Proteomes" id="UP001309876">
    <property type="component" value="Unassembled WGS sequence"/>
</dbReference>
<feature type="transmembrane region" description="Helical" evidence="7">
    <location>
        <begin position="267"/>
        <end position="293"/>
    </location>
</feature>
<name>A0AAN7T1E9_9EURO</name>
<comment type="similarity">
    <text evidence="2">Belongs to the TMCO4 family.</text>
</comment>
<evidence type="ECO:0000256" key="2">
    <source>
        <dbReference type="ARBA" id="ARBA00009824"/>
    </source>
</evidence>
<organism evidence="8 9">
    <name type="scientific">Lithohypha guttulata</name>
    <dbReference type="NCBI Taxonomy" id="1690604"/>
    <lineage>
        <taxon>Eukaryota</taxon>
        <taxon>Fungi</taxon>
        <taxon>Dikarya</taxon>
        <taxon>Ascomycota</taxon>
        <taxon>Pezizomycotina</taxon>
        <taxon>Eurotiomycetes</taxon>
        <taxon>Chaetothyriomycetidae</taxon>
        <taxon>Chaetothyriales</taxon>
        <taxon>Trichomeriaceae</taxon>
        <taxon>Lithohypha</taxon>
    </lineage>
</organism>
<evidence type="ECO:0000256" key="1">
    <source>
        <dbReference type="ARBA" id="ARBA00004141"/>
    </source>
</evidence>
<feature type="compositionally biased region" description="Polar residues" evidence="6">
    <location>
        <begin position="1033"/>
        <end position="1043"/>
    </location>
</feature>
<feature type="region of interest" description="Disordered" evidence="6">
    <location>
        <begin position="771"/>
        <end position="1179"/>
    </location>
</feature>
<feature type="compositionally biased region" description="Basic and acidic residues" evidence="6">
    <location>
        <begin position="972"/>
        <end position="991"/>
    </location>
</feature>
<protein>
    <recommendedName>
        <fullName evidence="10">DUF726-domain-containing protein</fullName>
    </recommendedName>
</protein>
<accession>A0AAN7T1E9</accession>
<feature type="compositionally biased region" description="Low complexity" evidence="6">
    <location>
        <begin position="1120"/>
        <end position="1179"/>
    </location>
</feature>
<comment type="subcellular location">
    <subcellularLocation>
        <location evidence="1">Membrane</location>
        <topology evidence="1">Multi-pass membrane protein</topology>
    </subcellularLocation>
</comment>
<feature type="region of interest" description="Disordered" evidence="6">
    <location>
        <begin position="634"/>
        <end position="685"/>
    </location>
</feature>
<evidence type="ECO:0000256" key="6">
    <source>
        <dbReference type="SAM" id="MobiDB-lite"/>
    </source>
</evidence>
<dbReference type="InterPro" id="IPR007941">
    <property type="entry name" value="DUF726"/>
</dbReference>
<feature type="compositionally biased region" description="Basic and acidic residues" evidence="6">
    <location>
        <begin position="648"/>
        <end position="685"/>
    </location>
</feature>
<feature type="region of interest" description="Disordered" evidence="6">
    <location>
        <begin position="131"/>
        <end position="157"/>
    </location>
</feature>
<proteinExistence type="inferred from homology"/>
<dbReference type="PANTHER" id="PTHR17920:SF22">
    <property type="entry name" value="DUF726 DOMAIN PROTEIN (AFU_ORTHOLOGUE AFUA_2G12860)"/>
    <property type="match status" value="1"/>
</dbReference>
<reference evidence="8 9" key="1">
    <citation type="submission" date="2023-08" db="EMBL/GenBank/DDBJ databases">
        <title>Black Yeasts Isolated from many extreme environments.</title>
        <authorList>
            <person name="Coleine C."/>
            <person name="Stajich J.E."/>
            <person name="Selbmann L."/>
        </authorList>
    </citation>
    <scope>NUCLEOTIDE SEQUENCE [LARGE SCALE GENOMIC DNA]</scope>
    <source>
        <strain evidence="8 9">CCFEE 5910</strain>
    </source>
</reference>